<evidence type="ECO:0000256" key="1">
    <source>
        <dbReference type="SAM" id="MobiDB-lite"/>
    </source>
</evidence>
<reference evidence="2 3" key="1">
    <citation type="submission" date="2024-01" db="EMBL/GenBank/DDBJ databases">
        <title>A draft genome for the cacao thread blight pathogen Marasmiellus scandens.</title>
        <authorList>
            <person name="Baruah I.K."/>
            <person name="Leung J."/>
            <person name="Bukari Y."/>
            <person name="Amoako-Attah I."/>
            <person name="Meinhardt L.W."/>
            <person name="Bailey B.A."/>
            <person name="Cohen S.P."/>
        </authorList>
    </citation>
    <scope>NUCLEOTIDE SEQUENCE [LARGE SCALE GENOMIC DNA]</scope>
    <source>
        <strain evidence="2 3">GH-19</strain>
    </source>
</reference>
<feature type="region of interest" description="Disordered" evidence="1">
    <location>
        <begin position="123"/>
        <end position="148"/>
    </location>
</feature>
<keyword evidence="3" id="KW-1185">Reference proteome</keyword>
<accession>A0ABR1IWX7</accession>
<feature type="compositionally biased region" description="Low complexity" evidence="1">
    <location>
        <begin position="129"/>
        <end position="148"/>
    </location>
</feature>
<evidence type="ECO:0000313" key="2">
    <source>
        <dbReference type="EMBL" id="KAK7443236.1"/>
    </source>
</evidence>
<sequence length="306" mass="34641">MKYSPTSSEIDMATRATISALKHISLECCLVGSVACSAYGMTRTPADIDMVVLTSSHTQEELKNRLVSYDSRFYTVASKDPFATYRVLWFRLSGYRRSCKVDLLLPGVMNIPHVPSDRIYRMKDHPKSASRSTSSSNTTTRHPSTSSASYSYLYTSTGSGSLLSNLSTDYPLMPFLPLLLLKLQAWQDHGESPKAYMREKQPTDVRDITELLNLAVTKYSGAVSRKQTLLEKERAWIPETFVRDGEKRVKKYIQLYPSSRSQWMTVGFHTSDTVLSKGSPGMKKMDDDGRMRRLENLMNSLAFDDY</sequence>
<evidence type="ECO:0000313" key="3">
    <source>
        <dbReference type="Proteomes" id="UP001498398"/>
    </source>
</evidence>
<dbReference type="Proteomes" id="UP001498398">
    <property type="component" value="Unassembled WGS sequence"/>
</dbReference>
<proteinExistence type="predicted"/>
<dbReference type="SUPFAM" id="SSF81301">
    <property type="entry name" value="Nucleotidyltransferase"/>
    <property type="match status" value="1"/>
</dbReference>
<comment type="caution">
    <text evidence="2">The sequence shown here is derived from an EMBL/GenBank/DDBJ whole genome shotgun (WGS) entry which is preliminary data.</text>
</comment>
<organism evidence="2 3">
    <name type="scientific">Marasmiellus scandens</name>
    <dbReference type="NCBI Taxonomy" id="2682957"/>
    <lineage>
        <taxon>Eukaryota</taxon>
        <taxon>Fungi</taxon>
        <taxon>Dikarya</taxon>
        <taxon>Basidiomycota</taxon>
        <taxon>Agaricomycotina</taxon>
        <taxon>Agaricomycetes</taxon>
        <taxon>Agaricomycetidae</taxon>
        <taxon>Agaricales</taxon>
        <taxon>Marasmiineae</taxon>
        <taxon>Omphalotaceae</taxon>
        <taxon>Marasmiellus</taxon>
    </lineage>
</organism>
<name>A0ABR1IWX7_9AGAR</name>
<dbReference type="EMBL" id="JBANRG010000055">
    <property type="protein sequence ID" value="KAK7443236.1"/>
    <property type="molecule type" value="Genomic_DNA"/>
</dbReference>
<dbReference type="InterPro" id="IPR043519">
    <property type="entry name" value="NT_sf"/>
</dbReference>
<dbReference type="Gene3D" id="3.30.460.40">
    <property type="match status" value="1"/>
</dbReference>
<gene>
    <name evidence="2" type="ORF">VKT23_015834</name>
</gene>
<evidence type="ECO:0008006" key="4">
    <source>
        <dbReference type="Google" id="ProtNLM"/>
    </source>
</evidence>
<protein>
    <recommendedName>
        <fullName evidence="4">Polymerase nucleotidyl transferase domain-containing protein</fullName>
    </recommendedName>
</protein>